<dbReference type="EMBL" id="CP028858">
    <property type="protein sequence ID" value="AWB26238.1"/>
    <property type="molecule type" value="Genomic_DNA"/>
</dbReference>
<evidence type="ECO:0000313" key="4">
    <source>
        <dbReference type="Proteomes" id="UP000244727"/>
    </source>
</evidence>
<dbReference type="KEGG" id="harc:HARCEL1_00135"/>
<keyword evidence="4" id="KW-1185">Reference proteome</keyword>
<keyword evidence="1" id="KW-0812">Transmembrane</keyword>
<keyword evidence="1" id="KW-0472">Membrane</keyword>
<keyword evidence="1" id="KW-1133">Transmembrane helix</keyword>
<proteinExistence type="predicted"/>
<dbReference type="Proteomes" id="UP000244727">
    <property type="component" value="Chromosome"/>
</dbReference>
<evidence type="ECO:0000259" key="2">
    <source>
        <dbReference type="Pfam" id="PF23981"/>
    </source>
</evidence>
<dbReference type="InterPro" id="IPR055729">
    <property type="entry name" value="DUF7305"/>
</dbReference>
<feature type="transmembrane region" description="Helical" evidence="1">
    <location>
        <begin position="20"/>
        <end position="41"/>
    </location>
</feature>
<protein>
    <recommendedName>
        <fullName evidence="2">DUF7305 domain-containing protein</fullName>
    </recommendedName>
</protein>
<organism evidence="3 4">
    <name type="scientific">Halococcoides cellulosivorans</name>
    <dbReference type="NCBI Taxonomy" id="1679096"/>
    <lineage>
        <taxon>Archaea</taxon>
        <taxon>Methanobacteriati</taxon>
        <taxon>Methanobacteriota</taxon>
        <taxon>Stenosarchaea group</taxon>
        <taxon>Halobacteria</taxon>
        <taxon>Halobacteriales</taxon>
        <taxon>Haloarculaceae</taxon>
        <taxon>Halococcoides</taxon>
    </lineage>
</organism>
<feature type="domain" description="DUF7305" evidence="2">
    <location>
        <begin position="439"/>
        <end position="628"/>
    </location>
</feature>
<name>A0A2R4WXH7_9EURY</name>
<accession>A0A2R4WXH7</accession>
<evidence type="ECO:0000313" key="3">
    <source>
        <dbReference type="EMBL" id="AWB26238.1"/>
    </source>
</evidence>
<dbReference type="AlphaFoldDB" id="A0A2R4WXH7"/>
<reference evidence="3 4" key="1">
    <citation type="submission" date="2018-04" db="EMBL/GenBank/DDBJ databases">
        <title>Halococcoides cellulosivorans gen. nov., sp. nov., an extremely halophilic cellulose-utilizing haloarchaeon from hypersaline lakes.</title>
        <authorList>
            <person name="Sorokin D.Y."/>
            <person name="Toshchakov S.V."/>
            <person name="Samarov N.I."/>
            <person name="Korzhenkov A."/>
            <person name="Kublanov I.V."/>
        </authorList>
    </citation>
    <scope>NUCLEOTIDE SEQUENCE [LARGE SCALE GENOMIC DNA]</scope>
    <source>
        <strain evidence="3 4">HArcel1</strain>
    </source>
</reference>
<gene>
    <name evidence="3" type="ORF">HARCEL1_00135</name>
</gene>
<dbReference type="Pfam" id="PF23960">
    <property type="entry name" value="DUF7289"/>
    <property type="match status" value="1"/>
</dbReference>
<dbReference type="InterPro" id="IPR055713">
    <property type="entry name" value="DUF7289"/>
</dbReference>
<evidence type="ECO:0000256" key="1">
    <source>
        <dbReference type="SAM" id="Phobius"/>
    </source>
</evidence>
<dbReference type="Pfam" id="PF23981">
    <property type="entry name" value="DUF7305"/>
    <property type="match status" value="1"/>
</dbReference>
<sequence length="658" mass="69925">MYTLFRDTIGGDRRGVSHVLGVVLLVGIVMAAVGMIAMVGASTINSSQDQVEYERAKLAMGELADSAKATGGGVNGSVDFGPQAASKLSIDESAGTFNVTNVYENGSVNEATTNGKTTRTLGKVVYQQGNREVAMQGGGVFVKSSDSDASVFDQRPAVSYRSNVGQYPTLSMSVIQVRGETRSGNVRLSGGTNMSNMLEDAELPGGSTLKINVTSEYYQAWGAVFNESAGIPEDHITYHDAAKTVEIDLTIQRPQYTPVSGAIVSPTGGLNGNFDGDNIVGAYPDDMDGNPTVVIGPDPTKGHGYISSGVIKGNLRVNGSLQIGNPFEVKNETYVDGYLSDGGGATFNETVYVSGNISEIQSDSTMFEQDLVVGGDLSMGDDITESELKGDLYVHGDTNGNLGPNVTNLGDAKGVKTPPTDPEDANSGRHFVEKYSHIKDPANNNNSDNCLDASGEWVASSSCTLDAGDYYMHESNMIDDDILLNTSNGSINIYIENKDSKTIKFKNNIKHIDGDSPVHIYYDASTATGNKGINFMKPTHHPESFVGTISRDARLFKLYVNGSGESNADIRFNNHNNFTGLLYGLGGGDANPANVEIGDDTVINGAVLGKVTKYDSDTELHYDRRLGDLGFGTRDASSGSIPKGEVRYVYISDVQASA</sequence>